<protein>
    <recommendedName>
        <fullName evidence="5">Transmembrane protein</fullName>
    </recommendedName>
</protein>
<comment type="caution">
    <text evidence="3">The sequence shown here is derived from an EMBL/GenBank/DDBJ whole genome shotgun (WGS) entry which is preliminary data.</text>
</comment>
<evidence type="ECO:0008006" key="5">
    <source>
        <dbReference type="Google" id="ProtNLM"/>
    </source>
</evidence>
<evidence type="ECO:0000313" key="3">
    <source>
        <dbReference type="EMBL" id="MFD0945321.1"/>
    </source>
</evidence>
<evidence type="ECO:0000313" key="4">
    <source>
        <dbReference type="Proteomes" id="UP001596977"/>
    </source>
</evidence>
<feature type="transmembrane region" description="Helical" evidence="2">
    <location>
        <begin position="27"/>
        <end position="47"/>
    </location>
</feature>
<evidence type="ECO:0000256" key="2">
    <source>
        <dbReference type="SAM" id="Phobius"/>
    </source>
</evidence>
<accession>A0ABW3H6S6</accession>
<name>A0ABW3H6S6_9SPHN</name>
<dbReference type="EMBL" id="JBHTJG010000001">
    <property type="protein sequence ID" value="MFD0945321.1"/>
    <property type="molecule type" value="Genomic_DNA"/>
</dbReference>
<keyword evidence="2" id="KW-1133">Transmembrane helix</keyword>
<sequence length="117" mass="14153">MWKYFARFSPLRALRDLRAFLATRQRYEIFTLFGAAAVTWTVMWVFLTDSRSVEIPYKRNITYVQDWRADRSQADMQALEKQMSTARTKEQRELEERQKKRQAEFKKVDDFLTSWGI</sequence>
<keyword evidence="2" id="KW-0472">Membrane</keyword>
<feature type="compositionally biased region" description="Basic and acidic residues" evidence="1">
    <location>
        <begin position="87"/>
        <end position="99"/>
    </location>
</feature>
<feature type="region of interest" description="Disordered" evidence="1">
    <location>
        <begin position="79"/>
        <end position="99"/>
    </location>
</feature>
<proteinExistence type="predicted"/>
<dbReference type="Proteomes" id="UP001596977">
    <property type="component" value="Unassembled WGS sequence"/>
</dbReference>
<keyword evidence="2" id="KW-0812">Transmembrane</keyword>
<keyword evidence="4" id="KW-1185">Reference proteome</keyword>
<organism evidence="3 4">
    <name type="scientific">Sphingomonas canadensis</name>
    <dbReference type="NCBI Taxonomy" id="1219257"/>
    <lineage>
        <taxon>Bacteria</taxon>
        <taxon>Pseudomonadati</taxon>
        <taxon>Pseudomonadota</taxon>
        <taxon>Alphaproteobacteria</taxon>
        <taxon>Sphingomonadales</taxon>
        <taxon>Sphingomonadaceae</taxon>
        <taxon>Sphingomonas</taxon>
    </lineage>
</organism>
<gene>
    <name evidence="3" type="ORF">ACFQ1E_03105</name>
</gene>
<reference evidence="4" key="1">
    <citation type="journal article" date="2019" name="Int. J. Syst. Evol. Microbiol.">
        <title>The Global Catalogue of Microorganisms (GCM) 10K type strain sequencing project: providing services to taxonomists for standard genome sequencing and annotation.</title>
        <authorList>
            <consortium name="The Broad Institute Genomics Platform"/>
            <consortium name="The Broad Institute Genome Sequencing Center for Infectious Disease"/>
            <person name="Wu L."/>
            <person name="Ma J."/>
        </authorList>
    </citation>
    <scope>NUCLEOTIDE SEQUENCE [LARGE SCALE GENOMIC DNA]</scope>
    <source>
        <strain evidence="4">CCUG 62982</strain>
    </source>
</reference>
<dbReference type="RefSeq" id="WP_264942434.1">
    <property type="nucleotide sequence ID" value="NZ_JAPDRA010000001.1"/>
</dbReference>
<evidence type="ECO:0000256" key="1">
    <source>
        <dbReference type="SAM" id="MobiDB-lite"/>
    </source>
</evidence>